<proteinExistence type="predicted"/>
<reference evidence="1" key="1">
    <citation type="journal article" date="2014" name="Nat. Genet.">
        <title>Genome and transcriptome of the porcine whipworm Trichuris suis.</title>
        <authorList>
            <person name="Jex A.R."/>
            <person name="Nejsum P."/>
            <person name="Schwarz E.M."/>
            <person name="Hu L."/>
            <person name="Young N.D."/>
            <person name="Hall R.S."/>
            <person name="Korhonen P.K."/>
            <person name="Liao S."/>
            <person name="Thamsborg S."/>
            <person name="Xia J."/>
            <person name="Xu P."/>
            <person name="Wang S."/>
            <person name="Scheerlinck J.P."/>
            <person name="Hofmann A."/>
            <person name="Sternberg P.W."/>
            <person name="Wang J."/>
            <person name="Gasser R.B."/>
        </authorList>
    </citation>
    <scope>NUCLEOTIDE SEQUENCE [LARGE SCALE GENOMIC DNA]</scope>
    <source>
        <strain evidence="1">DCEP-RM93F</strain>
    </source>
</reference>
<dbReference type="AlphaFoldDB" id="A0A085N6V1"/>
<dbReference type="Proteomes" id="UP000030758">
    <property type="component" value="Unassembled WGS sequence"/>
</dbReference>
<organism evidence="1">
    <name type="scientific">Trichuris suis</name>
    <name type="common">pig whipworm</name>
    <dbReference type="NCBI Taxonomy" id="68888"/>
    <lineage>
        <taxon>Eukaryota</taxon>
        <taxon>Metazoa</taxon>
        <taxon>Ecdysozoa</taxon>
        <taxon>Nematoda</taxon>
        <taxon>Enoplea</taxon>
        <taxon>Dorylaimia</taxon>
        <taxon>Trichinellida</taxon>
        <taxon>Trichuridae</taxon>
        <taxon>Trichuris</taxon>
    </lineage>
</organism>
<evidence type="ECO:0000313" key="1">
    <source>
        <dbReference type="EMBL" id="KFD65197.1"/>
    </source>
</evidence>
<protein>
    <submittedName>
        <fullName evidence="1">Uncharacterized protein</fullName>
    </submittedName>
</protein>
<accession>A0A085N6V1</accession>
<dbReference type="EMBL" id="KL367542">
    <property type="protein sequence ID" value="KFD65197.1"/>
    <property type="molecule type" value="Genomic_DNA"/>
</dbReference>
<gene>
    <name evidence="1" type="ORF">M514_22577</name>
</gene>
<sequence>MSSCGIHAWCSHSLDAQASSHHPDSFTLKHPYETDTAQAPCERYDMLSCRRAVVQEPYIPCTDIIPLERRSLVL</sequence>
<name>A0A085N6V1_9BILA</name>